<dbReference type="InterPro" id="IPR014428">
    <property type="entry name" value="Hjc_arc"/>
</dbReference>
<keyword evidence="6" id="KW-0378">Hydrolase</keyword>
<dbReference type="KEGG" id="oyw:OdinLCB4_002350"/>
<keyword evidence="8" id="KW-0238">DNA-binding</keyword>
<keyword evidence="10" id="KW-0234">DNA repair</keyword>
<evidence type="ECO:0000256" key="1">
    <source>
        <dbReference type="ARBA" id="ARBA00001946"/>
    </source>
</evidence>
<evidence type="ECO:0000256" key="6">
    <source>
        <dbReference type="ARBA" id="ARBA00022801"/>
    </source>
</evidence>
<dbReference type="PANTHER" id="PTHR39651">
    <property type="entry name" value="HOLLIDAY JUNCTION RESOLVASE HJC"/>
    <property type="match status" value="1"/>
</dbReference>
<keyword evidence="7" id="KW-0460">Magnesium</keyword>
<evidence type="ECO:0000256" key="8">
    <source>
        <dbReference type="ARBA" id="ARBA00023125"/>
    </source>
</evidence>
<dbReference type="Pfam" id="PF01870">
    <property type="entry name" value="Hjc"/>
    <property type="match status" value="1"/>
</dbReference>
<accession>A0AAF0ID47</accession>
<proteinExistence type="predicted"/>
<dbReference type="GO" id="GO:0046872">
    <property type="term" value="F:metal ion binding"/>
    <property type="evidence" value="ECO:0007669"/>
    <property type="project" value="UniProtKB-KW"/>
</dbReference>
<keyword evidence="3" id="KW-0479">Metal-binding</keyword>
<evidence type="ECO:0000256" key="4">
    <source>
        <dbReference type="ARBA" id="ARBA00022759"/>
    </source>
</evidence>
<dbReference type="Gene3D" id="3.40.1350.10">
    <property type="match status" value="1"/>
</dbReference>
<dbReference type="GO" id="GO:0006310">
    <property type="term" value="P:DNA recombination"/>
    <property type="evidence" value="ECO:0007669"/>
    <property type="project" value="UniProtKB-KW"/>
</dbReference>
<evidence type="ECO:0000313" key="12">
    <source>
        <dbReference type="EMBL" id="WEU40782.1"/>
    </source>
</evidence>
<dbReference type="SUPFAM" id="SSF52980">
    <property type="entry name" value="Restriction endonuclease-like"/>
    <property type="match status" value="1"/>
</dbReference>
<dbReference type="InterPro" id="IPR011335">
    <property type="entry name" value="Restrct_endonuc-II-like"/>
</dbReference>
<evidence type="ECO:0008006" key="14">
    <source>
        <dbReference type="Google" id="ProtNLM"/>
    </source>
</evidence>
<sequence length="129" mass="15026">MRESYKYKLWHFIEKLGWLVVPVPASGGGRRGVHRPDVILGNNGVILVAEVKNSRLPLYLNFRRDIQPVIEYSRMLKATPILIVKRKYDSEWLVFNLATLEKCSEESYVINKYNISKGIPLQKFLTEFN</sequence>
<evidence type="ECO:0000256" key="10">
    <source>
        <dbReference type="ARBA" id="ARBA00023204"/>
    </source>
</evidence>
<evidence type="ECO:0000256" key="9">
    <source>
        <dbReference type="ARBA" id="ARBA00023172"/>
    </source>
</evidence>
<dbReference type="AlphaFoldDB" id="A0AAF0ID47"/>
<dbReference type="GO" id="GO:0006281">
    <property type="term" value="P:DNA repair"/>
    <property type="evidence" value="ECO:0007669"/>
    <property type="project" value="UniProtKB-KW"/>
</dbReference>
<organism evidence="12 13">
    <name type="scientific">Odinarchaeota yellowstonii (strain LCB_4)</name>
    <dbReference type="NCBI Taxonomy" id="1841599"/>
    <lineage>
        <taxon>Archaea</taxon>
        <taxon>Promethearchaeati</taxon>
        <taxon>Candidatus Odinarchaeota</taxon>
        <taxon>Candidatus Odinarchaeia</taxon>
        <taxon>Candidatus Odinarchaeales</taxon>
        <taxon>Candidatus Odinarchaeaceae</taxon>
        <taxon>Candidatus Odinarchaeum</taxon>
    </lineage>
</organism>
<dbReference type="GO" id="GO:0008821">
    <property type="term" value="F:crossover junction DNA endonuclease activity"/>
    <property type="evidence" value="ECO:0007669"/>
    <property type="project" value="UniProtKB-EC"/>
</dbReference>
<evidence type="ECO:0000256" key="11">
    <source>
        <dbReference type="ARBA" id="ARBA00029354"/>
    </source>
</evidence>
<evidence type="ECO:0000256" key="7">
    <source>
        <dbReference type="ARBA" id="ARBA00022842"/>
    </source>
</evidence>
<evidence type="ECO:0000256" key="2">
    <source>
        <dbReference type="ARBA" id="ARBA00022722"/>
    </source>
</evidence>
<dbReference type="InterPro" id="IPR011856">
    <property type="entry name" value="tRNA_endonuc-like_dom_sf"/>
</dbReference>
<name>A0AAF0ID47_ODILC</name>
<reference evidence="12" key="2">
    <citation type="journal article" date="2022" name="Nat. Microbiol.">
        <title>A closed Candidatus Odinarchaeum chromosome exposes Asgard archaeal viruses.</title>
        <authorList>
            <person name="Tamarit D."/>
            <person name="Caceres E.F."/>
            <person name="Krupovic M."/>
            <person name="Nijland R."/>
            <person name="Eme L."/>
            <person name="Robinson N.P."/>
            <person name="Ettema T.J.G."/>
        </authorList>
    </citation>
    <scope>NUCLEOTIDE SEQUENCE</scope>
    <source>
        <strain evidence="12">LCB_4</strain>
    </source>
</reference>
<dbReference type="Proteomes" id="UP000186851">
    <property type="component" value="Chromosome"/>
</dbReference>
<comment type="catalytic activity">
    <reaction evidence="11">
        <text>Endonucleolytic cleavage at a junction such as a reciprocal single-stranded crossover between two homologous DNA duplexes (Holliday junction).</text>
        <dbReference type="EC" id="3.1.21.10"/>
    </reaction>
</comment>
<keyword evidence="4" id="KW-0255">Endonuclease</keyword>
<gene>
    <name evidence="12" type="ORF">OdinLCB4_002350</name>
</gene>
<dbReference type="PANTHER" id="PTHR39651:SF1">
    <property type="entry name" value="HOLLIDAY JUNCTION RESOLVASE HJC"/>
    <property type="match status" value="1"/>
</dbReference>
<evidence type="ECO:0000256" key="3">
    <source>
        <dbReference type="ARBA" id="ARBA00022723"/>
    </source>
</evidence>
<evidence type="ECO:0000256" key="5">
    <source>
        <dbReference type="ARBA" id="ARBA00022763"/>
    </source>
</evidence>
<reference evidence="12" key="1">
    <citation type="journal article" date="2017" name="Nature">
        <title>Asgard archaea illuminate the origin of eukaryotic cellular complexity.</title>
        <authorList>
            <person name="Zaremba-Niedzwiedzka K."/>
            <person name="Caceres E.F."/>
            <person name="Saw J.H."/>
            <person name="Backstrom D."/>
            <person name="Juzokaite L."/>
            <person name="Vancaester E."/>
            <person name="Seitz K.W."/>
            <person name="Anantharaman K."/>
            <person name="Starnawski P."/>
            <person name="Kjeldsen K.U."/>
            <person name="Scott M.B."/>
            <person name="Nunoura T."/>
            <person name="Banfield J.F."/>
            <person name="Schramm A."/>
            <person name="Baker B.J."/>
            <person name="Spang A."/>
            <person name="Ettema T.J.G."/>
        </authorList>
    </citation>
    <scope>NUCLEOTIDE SEQUENCE</scope>
    <source>
        <strain evidence="12">LCB_4</strain>
    </source>
</reference>
<keyword evidence="9" id="KW-0233">DNA recombination</keyword>
<keyword evidence="2" id="KW-0540">Nuclease</keyword>
<dbReference type="InterPro" id="IPR002732">
    <property type="entry name" value="Hjc"/>
</dbReference>
<comment type="cofactor">
    <cofactor evidence="1">
        <name>Mg(2+)</name>
        <dbReference type="ChEBI" id="CHEBI:18420"/>
    </cofactor>
</comment>
<protein>
    <recommendedName>
        <fullName evidence="14">Holliday junction resolvase</fullName>
    </recommendedName>
</protein>
<evidence type="ECO:0000313" key="13">
    <source>
        <dbReference type="Proteomes" id="UP000186851"/>
    </source>
</evidence>
<keyword evidence="5" id="KW-0227">DNA damage</keyword>
<dbReference type="EMBL" id="CP091871">
    <property type="protein sequence ID" value="WEU40782.1"/>
    <property type="molecule type" value="Genomic_DNA"/>
</dbReference>
<dbReference type="GO" id="GO:0003677">
    <property type="term" value="F:DNA binding"/>
    <property type="evidence" value="ECO:0007669"/>
    <property type="project" value="UniProtKB-KW"/>
</dbReference>